<keyword evidence="3" id="KW-0119">Carbohydrate metabolism</keyword>
<evidence type="ECO:0000256" key="4">
    <source>
        <dbReference type="ARBA" id="ARBA00049426"/>
    </source>
</evidence>
<dbReference type="SUPFAM" id="SSF51445">
    <property type="entry name" value="(Trans)glycosidases"/>
    <property type="match status" value="1"/>
</dbReference>
<feature type="region of interest" description="Disordered" evidence="5">
    <location>
        <begin position="977"/>
        <end position="997"/>
    </location>
</feature>
<evidence type="ECO:0000256" key="3">
    <source>
        <dbReference type="ARBA" id="ARBA00023277"/>
    </source>
</evidence>
<feature type="region of interest" description="Disordered" evidence="5">
    <location>
        <begin position="1059"/>
        <end position="1092"/>
    </location>
</feature>
<feature type="region of interest" description="Disordered" evidence="5">
    <location>
        <begin position="307"/>
        <end position="328"/>
    </location>
</feature>
<feature type="compositionally biased region" description="Basic residues" evidence="5">
    <location>
        <begin position="1059"/>
        <end position="1069"/>
    </location>
</feature>
<feature type="compositionally biased region" description="Pro residues" evidence="5">
    <location>
        <begin position="1083"/>
        <end position="1092"/>
    </location>
</feature>
<dbReference type="EC" id="2.4.1.82" evidence="2"/>
<comment type="similarity">
    <text evidence="1">Belongs to the glycosyl hydrolases 36 family.</text>
</comment>
<dbReference type="AlphaFoldDB" id="A0A8J6CC40"/>
<dbReference type="InterPro" id="IPR013785">
    <property type="entry name" value="Aldolase_TIM"/>
</dbReference>
<proteinExistence type="inferred from homology"/>
<evidence type="ECO:0000256" key="5">
    <source>
        <dbReference type="SAM" id="MobiDB-lite"/>
    </source>
</evidence>
<feature type="signal peptide" evidence="6">
    <location>
        <begin position="1"/>
        <end position="18"/>
    </location>
</feature>
<feature type="chain" id="PRO_5035256846" description="galactinol--sucrose galactosyltransferase" evidence="6">
    <location>
        <begin position="19"/>
        <end position="1262"/>
    </location>
</feature>
<dbReference type="Gene3D" id="3.20.20.70">
    <property type="entry name" value="Aldolase class I"/>
    <property type="match status" value="1"/>
</dbReference>
<evidence type="ECO:0000256" key="1">
    <source>
        <dbReference type="ARBA" id="ARBA00007240"/>
    </source>
</evidence>
<accession>A0A8J6CC40</accession>
<evidence type="ECO:0000256" key="6">
    <source>
        <dbReference type="SAM" id="SignalP"/>
    </source>
</evidence>
<comment type="catalytic activity">
    <reaction evidence="4">
        <text>alpha-D-galactosyl-(1-&gt;3)-1D-myo-inositol + sucrose = raffinose + myo-inositol</text>
        <dbReference type="Rhea" id="RHEA:20161"/>
        <dbReference type="ChEBI" id="CHEBI:16634"/>
        <dbReference type="ChEBI" id="CHEBI:17268"/>
        <dbReference type="ChEBI" id="CHEBI:17505"/>
        <dbReference type="ChEBI" id="CHEBI:17992"/>
        <dbReference type="EC" id="2.4.1.82"/>
    </reaction>
</comment>
<sequence length="1262" mass="128155">MRRTGWLLLAVAAWCARAEERRGADGRGALPLSIGGGRRRALTVRARNGQALPVLTGLPASSHESWRGDGGCVVLSADVGADGTPGEDGGFVWLGALACSRLLALSRIKRWWMGPSFGACAADVPRETQFLLLELSPSGPYVLLMPLIDGPVRATLSGAPALGAPAAGAPAAGAPAAGAPAAGAPAASRLSRNRLGLELHCDADAPAPRARTALLACAGTDPHEVIERGVAAAAVALGGRFATRAAKQPPDAIDFFGWCSWDAYYEGVAPAGVVAAVRALRAVGAPARWVILDDGWQRVEPPLETAAVQGGGGQAAEQAAPAEPVSPPPAGARIAAALANPVGALVGQALRGIERLYRAHVEHAPASARSLRLWAAAVQLPAARAALRAQLDATSTFTRKLSDARANSKFDDDGGDGAQRADGADGRAGGREAGTLADGTTDGVADGAPRAPSGLGRLVTELKSELGVRRVYAWHALGGYWAGLSSNASSSALARLCAPVHQAQPAPSAALREIEPPVQWDGLAVAGVGVVLPAEEGESADGVDPRICALFSALHSYLAACGVDGVKVDVQAAIGTLQLRPPLLAARAGGDGGGDGGDGGGAVATVEPPLAHDGGAATVTVTATVTDADADAEDAARVGRPLPPPSGRAIGGTRLARLYVAACEASVARHFAQPGAPPASARADGDGADATADARTRARAIGIIHCMCHGSETLLSYQAGCVLRAADDFYPREPLAQTAHIASVGYNSLLLGELGVPDWDMFHTAAPSGALHAAARAVSGGPVYVSDAPGRHDADVLSALVTRRGRVLRARAAGRPTPDCLFADVQSDGASALKLWAPNARGGCVLGLFNVQGARWDRQARRNALTRSAGVSVVSGVSPLDVPPLLRAAERALGARAIADARPSVPDASAADGAAVDSGAADGGAVAAGVVARARAGCGGSGCELCEPGEFACAVYAHRARTLRVSRLSARAVAERLAAPTTPGGSVPPPPPAAAGGARAAARIARPPQRTVAFAGFRPAGARGASAGSTRACAQCDLVLEPGGWEVVALSPVLALQHARRGGARRRPAGRGARAGDAAAGAPSPPPPPPPFVEFAPIGLTRLLNAGGAVLAASLHRPHEPEARAAVAAAASSTRALMPARPRRVRGLGRLWPLAMPRARTRAVAIVRARGTGDFLSLCTVRPRSVALVLLPDERERDEGGADAQPDERLPRETTGPARADRAARVARWTYDGEAGALVVHLPDDGPADADDEPRWLIVVSV</sequence>
<evidence type="ECO:0000313" key="7">
    <source>
        <dbReference type="EMBL" id="KAG8462128.1"/>
    </source>
</evidence>
<keyword evidence="8" id="KW-1185">Reference proteome</keyword>
<evidence type="ECO:0000313" key="8">
    <source>
        <dbReference type="Proteomes" id="UP000751190"/>
    </source>
</evidence>
<comment type="caution">
    <text evidence="7">The sequence shown here is derived from an EMBL/GenBank/DDBJ whole genome shotgun (WGS) entry which is preliminary data.</text>
</comment>
<dbReference type="EMBL" id="JAGTXO010000022">
    <property type="protein sequence ID" value="KAG8462128.1"/>
    <property type="molecule type" value="Genomic_DNA"/>
</dbReference>
<dbReference type="InterPro" id="IPR008811">
    <property type="entry name" value="Glycosyl_hydrolases_36"/>
</dbReference>
<feature type="region of interest" description="Disordered" evidence="5">
    <location>
        <begin position="406"/>
        <end position="454"/>
    </location>
</feature>
<dbReference type="GO" id="GO:0047274">
    <property type="term" value="F:galactinol-sucrose galactosyltransferase activity"/>
    <property type="evidence" value="ECO:0007669"/>
    <property type="project" value="UniProtKB-EC"/>
</dbReference>
<gene>
    <name evidence="7" type="ORF">KFE25_011578</name>
</gene>
<feature type="region of interest" description="Disordered" evidence="5">
    <location>
        <begin position="1192"/>
        <end position="1223"/>
    </location>
</feature>
<feature type="compositionally biased region" description="Basic and acidic residues" evidence="5">
    <location>
        <begin position="1192"/>
        <end position="1212"/>
    </location>
</feature>
<protein>
    <recommendedName>
        <fullName evidence="2">galactinol--sucrose galactosyltransferase</fullName>
        <ecNumber evidence="2">2.4.1.82</ecNumber>
    </recommendedName>
</protein>
<dbReference type="OrthoDB" id="4664297at2759"/>
<evidence type="ECO:0000256" key="2">
    <source>
        <dbReference type="ARBA" id="ARBA00012708"/>
    </source>
</evidence>
<feature type="compositionally biased region" description="Low complexity" evidence="5">
    <location>
        <begin position="1070"/>
        <end position="1082"/>
    </location>
</feature>
<keyword evidence="6" id="KW-0732">Signal</keyword>
<organism evidence="7 8">
    <name type="scientific">Diacronema lutheri</name>
    <name type="common">Unicellular marine alga</name>
    <name type="synonym">Monochrysis lutheri</name>
    <dbReference type="NCBI Taxonomy" id="2081491"/>
    <lineage>
        <taxon>Eukaryota</taxon>
        <taxon>Haptista</taxon>
        <taxon>Haptophyta</taxon>
        <taxon>Pavlovophyceae</taxon>
        <taxon>Pavlovales</taxon>
        <taxon>Pavlovaceae</taxon>
        <taxon>Diacronema</taxon>
    </lineage>
</organism>
<dbReference type="Proteomes" id="UP000751190">
    <property type="component" value="Unassembled WGS sequence"/>
</dbReference>
<dbReference type="InterPro" id="IPR017853">
    <property type="entry name" value="GH"/>
</dbReference>
<reference evidence="7" key="1">
    <citation type="submission" date="2021-05" db="EMBL/GenBank/DDBJ databases">
        <title>The genome of the haptophyte Pavlova lutheri (Diacronema luteri, Pavlovales) - a model for lipid biosynthesis in eukaryotic algae.</title>
        <authorList>
            <person name="Hulatt C.J."/>
            <person name="Posewitz M.C."/>
        </authorList>
    </citation>
    <scope>NUCLEOTIDE SEQUENCE</scope>
    <source>
        <strain evidence="7">NIVA-4/92</strain>
    </source>
</reference>
<dbReference type="PANTHER" id="PTHR31268:SF32">
    <property type="entry name" value="GALACTINOL--SUCROSE GALACTOSYLTRANSFERASE 2-RELATED"/>
    <property type="match status" value="1"/>
</dbReference>
<name>A0A8J6CC40_DIALT</name>
<dbReference type="PANTHER" id="PTHR31268">
    <property type="match status" value="1"/>
</dbReference>
<dbReference type="Pfam" id="PF05691">
    <property type="entry name" value="Raffinose_syn"/>
    <property type="match status" value="4"/>
</dbReference>